<feature type="region of interest" description="Disordered" evidence="1">
    <location>
        <begin position="276"/>
        <end position="327"/>
    </location>
</feature>
<evidence type="ECO:0008006" key="7">
    <source>
        <dbReference type="Google" id="ProtNLM"/>
    </source>
</evidence>
<evidence type="ECO:0000313" key="4">
    <source>
        <dbReference type="EMBL" id="KAF2817575.1"/>
    </source>
</evidence>
<dbReference type="OrthoDB" id="3562657at2759"/>
<feature type="compositionally biased region" description="Acidic residues" evidence="1">
    <location>
        <begin position="301"/>
        <end position="312"/>
    </location>
</feature>
<dbReference type="PROSITE" id="PS51294">
    <property type="entry name" value="HTH_MYB"/>
    <property type="match status" value="1"/>
</dbReference>
<dbReference type="SUPFAM" id="SSF46689">
    <property type="entry name" value="Homeodomain-like"/>
    <property type="match status" value="1"/>
</dbReference>
<dbReference type="SMART" id="SM00717">
    <property type="entry name" value="SANT"/>
    <property type="match status" value="1"/>
</dbReference>
<evidence type="ECO:0000313" key="5">
    <source>
        <dbReference type="Proteomes" id="UP000504636"/>
    </source>
</evidence>
<evidence type="ECO:0000259" key="2">
    <source>
        <dbReference type="PROSITE" id="PS50090"/>
    </source>
</evidence>
<dbReference type="AlphaFoldDB" id="A0A6A6ZB92"/>
<feature type="domain" description="HTH myb-type" evidence="3">
    <location>
        <begin position="335"/>
        <end position="385"/>
    </location>
</feature>
<feature type="region of interest" description="Disordered" evidence="1">
    <location>
        <begin position="27"/>
        <end position="189"/>
    </location>
</feature>
<protein>
    <recommendedName>
        <fullName evidence="7">Myb-like domain-containing protein</fullName>
    </recommendedName>
</protein>
<dbReference type="GeneID" id="54454043"/>
<dbReference type="CDD" id="cd00167">
    <property type="entry name" value="SANT"/>
    <property type="match status" value="1"/>
</dbReference>
<feature type="compositionally biased region" description="Polar residues" evidence="1">
    <location>
        <begin position="95"/>
        <end position="106"/>
    </location>
</feature>
<accession>A0A6A6ZB92</accession>
<feature type="compositionally biased region" description="Basic and acidic residues" evidence="1">
    <location>
        <begin position="29"/>
        <end position="38"/>
    </location>
</feature>
<dbReference type="Pfam" id="PF13921">
    <property type="entry name" value="Myb_DNA-bind_6"/>
    <property type="match status" value="1"/>
</dbReference>
<keyword evidence="5" id="KW-1185">Reference proteome</keyword>
<feature type="domain" description="Myb-like" evidence="2">
    <location>
        <begin position="333"/>
        <end position="383"/>
    </location>
</feature>
<feature type="compositionally biased region" description="Polar residues" evidence="1">
    <location>
        <begin position="170"/>
        <end position="181"/>
    </location>
</feature>
<dbReference type="RefSeq" id="XP_033584539.1">
    <property type="nucleotide sequence ID" value="XM_033713150.1"/>
</dbReference>
<evidence type="ECO:0000256" key="1">
    <source>
        <dbReference type="SAM" id="MobiDB-lite"/>
    </source>
</evidence>
<feature type="compositionally biased region" description="Basic and acidic residues" evidence="1">
    <location>
        <begin position="109"/>
        <end position="121"/>
    </location>
</feature>
<organism evidence="4">
    <name type="scientific">Mytilinidion resinicola</name>
    <dbReference type="NCBI Taxonomy" id="574789"/>
    <lineage>
        <taxon>Eukaryota</taxon>
        <taxon>Fungi</taxon>
        <taxon>Dikarya</taxon>
        <taxon>Ascomycota</taxon>
        <taxon>Pezizomycotina</taxon>
        <taxon>Dothideomycetes</taxon>
        <taxon>Pleosporomycetidae</taxon>
        <taxon>Mytilinidiales</taxon>
        <taxon>Mytilinidiaceae</taxon>
        <taxon>Mytilinidion</taxon>
    </lineage>
</organism>
<reference evidence="6" key="2">
    <citation type="submission" date="2020-04" db="EMBL/GenBank/DDBJ databases">
        <authorList>
            <consortium name="NCBI Genome Project"/>
        </authorList>
    </citation>
    <scope>NUCLEOTIDE SEQUENCE</scope>
    <source>
        <strain evidence="6">CBS 304.34</strain>
    </source>
</reference>
<gene>
    <name evidence="4 6" type="ORF">BDZ99DRAFT_19149</name>
</gene>
<sequence>MDDPAKRMSATAVLQSRQALGTCVAADQESLRVNKEESLNNSPANGESNRKKANTVGDLLPTPNKRKLDQLSPPNDIDYNSDDSAKDGTEGLRPQKQQKQPNSHNGSPIDRDTPSLHDRTGHNSGNNNGRIVSNGSSNGADTSDLSRSDLLDLQNGGDGEHLSRPRTDSVTRSGSPQTSSPRAKARDGLSANTAYQIADVTLYPVPKALSIVTAIVRCNESKLPLDLRELGTSILGEKGQIIRITQVSQDSWLLLGCRYDDGASDSHPRRSWAMLSADQKSNPHSDAANYDANHADNHMGEEDEDEDADEDTTEYRPHAIGTDPRFNRGDMRFRKRTRVPWLESDDQRLLAYRNNMAMEWKDIFELFPDRTPGAVRMRWHTLQKK</sequence>
<reference evidence="4 6" key="1">
    <citation type="journal article" date="2020" name="Stud. Mycol.">
        <title>101 Dothideomycetes genomes: a test case for predicting lifestyles and emergence of pathogens.</title>
        <authorList>
            <person name="Haridas S."/>
            <person name="Albert R."/>
            <person name="Binder M."/>
            <person name="Bloem J."/>
            <person name="Labutti K."/>
            <person name="Salamov A."/>
            <person name="Andreopoulos B."/>
            <person name="Baker S."/>
            <person name="Barry K."/>
            <person name="Bills G."/>
            <person name="Bluhm B."/>
            <person name="Cannon C."/>
            <person name="Castanera R."/>
            <person name="Culley D."/>
            <person name="Daum C."/>
            <person name="Ezra D."/>
            <person name="Gonzalez J."/>
            <person name="Henrissat B."/>
            <person name="Kuo A."/>
            <person name="Liang C."/>
            <person name="Lipzen A."/>
            <person name="Lutzoni F."/>
            <person name="Magnuson J."/>
            <person name="Mondo S."/>
            <person name="Nolan M."/>
            <person name="Ohm R."/>
            <person name="Pangilinan J."/>
            <person name="Park H.-J."/>
            <person name="Ramirez L."/>
            <person name="Alfaro M."/>
            <person name="Sun H."/>
            <person name="Tritt A."/>
            <person name="Yoshinaga Y."/>
            <person name="Zwiers L.-H."/>
            <person name="Turgeon B."/>
            <person name="Goodwin S."/>
            <person name="Spatafora J."/>
            <person name="Crous P."/>
            <person name="Grigoriev I."/>
        </authorList>
    </citation>
    <scope>NUCLEOTIDE SEQUENCE</scope>
    <source>
        <strain evidence="4 6">CBS 304.34</strain>
    </source>
</reference>
<dbReference type="EMBL" id="MU003692">
    <property type="protein sequence ID" value="KAF2817575.1"/>
    <property type="molecule type" value="Genomic_DNA"/>
</dbReference>
<dbReference type="InterPro" id="IPR009057">
    <property type="entry name" value="Homeodomain-like_sf"/>
</dbReference>
<reference evidence="6" key="3">
    <citation type="submission" date="2025-04" db="UniProtKB">
        <authorList>
            <consortium name="RefSeq"/>
        </authorList>
    </citation>
    <scope>IDENTIFICATION</scope>
    <source>
        <strain evidence="6">CBS 304.34</strain>
    </source>
</reference>
<dbReference type="Proteomes" id="UP000504636">
    <property type="component" value="Unplaced"/>
</dbReference>
<dbReference type="PROSITE" id="PS50090">
    <property type="entry name" value="MYB_LIKE"/>
    <property type="match status" value="1"/>
</dbReference>
<feature type="compositionally biased region" description="Basic and acidic residues" evidence="1">
    <location>
        <begin position="158"/>
        <end position="169"/>
    </location>
</feature>
<dbReference type="InterPro" id="IPR001005">
    <property type="entry name" value="SANT/Myb"/>
</dbReference>
<name>A0A6A6ZB92_9PEZI</name>
<dbReference type="Gene3D" id="1.10.10.60">
    <property type="entry name" value="Homeodomain-like"/>
    <property type="match status" value="1"/>
</dbReference>
<feature type="compositionally biased region" description="Polar residues" evidence="1">
    <location>
        <begin position="122"/>
        <end position="140"/>
    </location>
</feature>
<evidence type="ECO:0000259" key="3">
    <source>
        <dbReference type="PROSITE" id="PS51294"/>
    </source>
</evidence>
<dbReference type="InterPro" id="IPR017930">
    <property type="entry name" value="Myb_dom"/>
</dbReference>
<proteinExistence type="predicted"/>
<evidence type="ECO:0000313" key="6">
    <source>
        <dbReference type="RefSeq" id="XP_033584539.1"/>
    </source>
</evidence>